<dbReference type="OMA" id="IHQLRAF"/>
<dbReference type="EnsemblMetazoa" id="SMAR014458-RA">
    <property type="protein sequence ID" value="SMAR014458-PA"/>
    <property type="gene ID" value="SMAR014458"/>
</dbReference>
<dbReference type="EMBL" id="JH431506">
    <property type="status" value="NOT_ANNOTATED_CDS"/>
    <property type="molecule type" value="Genomic_DNA"/>
</dbReference>
<dbReference type="PhylomeDB" id="T1JKS8"/>
<dbReference type="Gene3D" id="1.10.287.110">
    <property type="entry name" value="DnaJ domain"/>
    <property type="match status" value="1"/>
</dbReference>
<name>T1JKS8_STRMM</name>
<dbReference type="Pfam" id="PF00226">
    <property type="entry name" value="DnaJ"/>
    <property type="match status" value="1"/>
</dbReference>
<evidence type="ECO:0000313" key="4">
    <source>
        <dbReference type="Proteomes" id="UP000014500"/>
    </source>
</evidence>
<keyword evidence="1" id="KW-0812">Transmembrane</keyword>
<keyword evidence="1" id="KW-1133">Transmembrane helix</keyword>
<dbReference type="SUPFAM" id="SSF46565">
    <property type="entry name" value="Chaperone J-domain"/>
    <property type="match status" value="1"/>
</dbReference>
<dbReference type="PROSITE" id="PS00636">
    <property type="entry name" value="DNAJ_1"/>
    <property type="match status" value="1"/>
</dbReference>
<dbReference type="SMART" id="SM00271">
    <property type="entry name" value="DnaJ"/>
    <property type="match status" value="1"/>
</dbReference>
<feature type="transmembrane region" description="Helical" evidence="1">
    <location>
        <begin position="173"/>
        <end position="194"/>
    </location>
</feature>
<dbReference type="PANTHER" id="PTHR44873:SF1">
    <property type="entry name" value="DNAJ HOMOLOG SUBFAMILY C MEMBER 30, MITOCHONDRIAL"/>
    <property type="match status" value="1"/>
</dbReference>
<evidence type="ECO:0000256" key="1">
    <source>
        <dbReference type="SAM" id="Phobius"/>
    </source>
</evidence>
<dbReference type="InterPro" id="IPR036869">
    <property type="entry name" value="J_dom_sf"/>
</dbReference>
<proteinExistence type="predicted"/>
<sequence length="218" mass="25995">TNSFSCRRLKAHNFFFARHSLLNTCSFRTPKLINNFSSKSKNYYDILKITPNASQSDIKAAYFKLSKLYHPDVNKDDENSAHRFREVTEAYEMLSNVQFRKKYDAEGFNLNKIHNFEEIFKTTTEKKENSAYNYDEWLKGHYSELFRRRDEVKNTQKNFDQRLSEYRENRRRAVYSTLLLTFVSFTIFAMVYALEKSMSLDHGPKIVRKKDKSEANNH</sequence>
<dbReference type="PROSITE" id="PS50076">
    <property type="entry name" value="DNAJ_2"/>
    <property type="match status" value="1"/>
</dbReference>
<dbReference type="InterPro" id="IPR018253">
    <property type="entry name" value="DnaJ_domain_CS"/>
</dbReference>
<dbReference type="InterPro" id="IPR053025">
    <property type="entry name" value="Mito_ATP_Synthase-Asso"/>
</dbReference>
<dbReference type="Proteomes" id="UP000014500">
    <property type="component" value="Unassembled WGS sequence"/>
</dbReference>
<accession>T1JKS8</accession>
<dbReference type="InterPro" id="IPR001623">
    <property type="entry name" value="DnaJ_domain"/>
</dbReference>
<feature type="domain" description="J" evidence="2">
    <location>
        <begin position="42"/>
        <end position="107"/>
    </location>
</feature>
<keyword evidence="4" id="KW-1185">Reference proteome</keyword>
<evidence type="ECO:0000313" key="3">
    <source>
        <dbReference type="EnsemblMetazoa" id="SMAR014458-PA"/>
    </source>
</evidence>
<dbReference type="CDD" id="cd06257">
    <property type="entry name" value="DnaJ"/>
    <property type="match status" value="1"/>
</dbReference>
<organism evidence="3 4">
    <name type="scientific">Strigamia maritima</name>
    <name type="common">European centipede</name>
    <name type="synonym">Geophilus maritimus</name>
    <dbReference type="NCBI Taxonomy" id="126957"/>
    <lineage>
        <taxon>Eukaryota</taxon>
        <taxon>Metazoa</taxon>
        <taxon>Ecdysozoa</taxon>
        <taxon>Arthropoda</taxon>
        <taxon>Myriapoda</taxon>
        <taxon>Chilopoda</taxon>
        <taxon>Pleurostigmophora</taxon>
        <taxon>Geophilomorpha</taxon>
        <taxon>Linotaeniidae</taxon>
        <taxon>Strigamia</taxon>
    </lineage>
</organism>
<dbReference type="STRING" id="126957.T1JKS8"/>
<dbReference type="PRINTS" id="PR00625">
    <property type="entry name" value="JDOMAIN"/>
</dbReference>
<dbReference type="PANTHER" id="PTHR44873">
    <property type="entry name" value="DNAJ HOMOLOG SUBFAMILY C MEMBER 30, MITOCHONDRIAL"/>
    <property type="match status" value="1"/>
</dbReference>
<evidence type="ECO:0000259" key="2">
    <source>
        <dbReference type="PROSITE" id="PS50076"/>
    </source>
</evidence>
<protein>
    <recommendedName>
        <fullName evidence="2">J domain-containing protein</fullName>
    </recommendedName>
</protein>
<dbReference type="AlphaFoldDB" id="T1JKS8"/>
<reference evidence="4" key="1">
    <citation type="submission" date="2011-05" db="EMBL/GenBank/DDBJ databases">
        <authorList>
            <person name="Richards S.R."/>
            <person name="Qu J."/>
            <person name="Jiang H."/>
            <person name="Jhangiani S.N."/>
            <person name="Agravi P."/>
            <person name="Goodspeed R."/>
            <person name="Gross S."/>
            <person name="Mandapat C."/>
            <person name="Jackson L."/>
            <person name="Mathew T."/>
            <person name="Pu L."/>
            <person name="Thornton R."/>
            <person name="Saada N."/>
            <person name="Wilczek-Boney K.B."/>
            <person name="Lee S."/>
            <person name="Kovar C."/>
            <person name="Wu Y."/>
            <person name="Scherer S.E."/>
            <person name="Worley K.C."/>
            <person name="Muzny D.M."/>
            <person name="Gibbs R."/>
        </authorList>
    </citation>
    <scope>NUCLEOTIDE SEQUENCE</scope>
    <source>
        <strain evidence="4">Brora</strain>
    </source>
</reference>
<dbReference type="eggNOG" id="KOG0714">
    <property type="taxonomic scope" value="Eukaryota"/>
</dbReference>
<dbReference type="HOGENOM" id="CLU_104327_0_0_1"/>
<keyword evidence="1" id="KW-0472">Membrane</keyword>
<reference evidence="3" key="2">
    <citation type="submission" date="2015-02" db="UniProtKB">
        <authorList>
            <consortium name="EnsemblMetazoa"/>
        </authorList>
    </citation>
    <scope>IDENTIFICATION</scope>
</reference>